<keyword evidence="2" id="KW-0812">Transmembrane</keyword>
<dbReference type="PANTHER" id="PTHR37576:SF2">
    <property type="entry name" value="DEFECT AT LOW TEMPERATURE PROTEIN 1"/>
    <property type="match status" value="1"/>
</dbReference>
<feature type="transmembrane region" description="Helical" evidence="2">
    <location>
        <begin position="63"/>
        <end position="90"/>
    </location>
</feature>
<name>A0ABR3D2A5_NEUIN</name>
<sequence length="645" mass="72172">MIFQESLIKRPMFSHIKHSSNDSAGKISWKPGGFRRTGFAIGVVLESDGGSEKNWSGLRQPGVLLAYTSTLANASMGLAFAQAAVIFFWVQATTPLPVEFRHFSAVISILVTVTTLLRGPLMQRASYVQVVDVWQNSSIDLPVTLNISSLWGRHFASLDVENTRPIGQFAPGFSDVVRDLLNKAPIRMRGVYCENCTLTIEAFGFDVINCTELKKKNKSDIYYLDWATFETYREHNRYWEKTIFETSIMPVMDDNLIDHPGAISSNRSMIQITTRRKTDTGCTGMLLRHTCILNPGAVLYNLSLQGDIATLQSKSWKDDKFVKPFYAYMHDLEYPTENTVLPLWQLGTSLFNSTSWMQYSSNCGFSMNYEGLIANLYAENWTASEYSSPCYQYFNDPMDYIIDSYREIAFRMSVRVAAGPSNDYLAGESSSVQQLPDLMQEGIPYTLHSTQVQYAADCPALVLAVIVRLVGPVAILFLFWGWWKLGRDFSMSPLELANALLQQQQERRTSRSSGENEQLMNIDDESTGDAMAIQYETATDMTQMSCNSVSGSDIDQQHGQQLASVFADCSGNASADKLATHFRQRGERKNSNEGNGNKDEEEQGEPIIQYGVVERGDGKYLGFAMVSGSQEAATAVRRPWKGGLL</sequence>
<organism evidence="3 4">
    <name type="scientific">Neurospora intermedia</name>
    <dbReference type="NCBI Taxonomy" id="5142"/>
    <lineage>
        <taxon>Eukaryota</taxon>
        <taxon>Fungi</taxon>
        <taxon>Dikarya</taxon>
        <taxon>Ascomycota</taxon>
        <taxon>Pezizomycotina</taxon>
        <taxon>Sordariomycetes</taxon>
        <taxon>Sordariomycetidae</taxon>
        <taxon>Sordariales</taxon>
        <taxon>Sordariaceae</taxon>
        <taxon>Neurospora</taxon>
    </lineage>
</organism>
<keyword evidence="2" id="KW-0472">Membrane</keyword>
<evidence type="ECO:0000313" key="3">
    <source>
        <dbReference type="EMBL" id="KAL0466837.1"/>
    </source>
</evidence>
<feature type="transmembrane region" description="Helical" evidence="2">
    <location>
        <begin position="460"/>
        <end position="483"/>
    </location>
</feature>
<keyword evidence="4" id="KW-1185">Reference proteome</keyword>
<evidence type="ECO:0000313" key="4">
    <source>
        <dbReference type="Proteomes" id="UP001451303"/>
    </source>
</evidence>
<keyword evidence="2" id="KW-1133">Transmembrane helix</keyword>
<accession>A0ABR3D2A5</accession>
<dbReference type="PANTHER" id="PTHR37576">
    <property type="entry name" value="DEFECT AT LOW TEMPERATURE PROTEIN 1"/>
    <property type="match status" value="1"/>
</dbReference>
<dbReference type="Proteomes" id="UP001451303">
    <property type="component" value="Unassembled WGS sequence"/>
</dbReference>
<feature type="region of interest" description="Disordered" evidence="1">
    <location>
        <begin position="505"/>
        <end position="526"/>
    </location>
</feature>
<reference evidence="3 4" key="1">
    <citation type="submission" date="2023-09" db="EMBL/GenBank/DDBJ databases">
        <title>Multi-omics analysis of a traditional fermented food reveals byproduct-associated fungal strains for waste-to-food upcycling.</title>
        <authorList>
            <consortium name="Lawrence Berkeley National Laboratory"/>
            <person name="Rekdal V.M."/>
            <person name="Villalobos-Escobedo J.M."/>
            <person name="Rodriguez-Valeron N."/>
            <person name="Garcia M.O."/>
            <person name="Vasquez D.P."/>
            <person name="Damayanti I."/>
            <person name="Sorensen P.M."/>
            <person name="Baidoo E.E."/>
            <person name="De Carvalho A.C."/>
            <person name="Riley R."/>
            <person name="Lipzen A."/>
            <person name="He G."/>
            <person name="Yan M."/>
            <person name="Haridas S."/>
            <person name="Daum C."/>
            <person name="Yoshinaga Y."/>
            <person name="Ng V."/>
            <person name="Grigoriev I.V."/>
            <person name="Munk R."/>
            <person name="Nuraida L."/>
            <person name="Wijaya C.H."/>
            <person name="Morales P.-C."/>
            <person name="Keasling J.D."/>
        </authorList>
    </citation>
    <scope>NUCLEOTIDE SEQUENCE [LARGE SCALE GENOMIC DNA]</scope>
    <source>
        <strain evidence="3 4">FGSC 2613</strain>
    </source>
</reference>
<feature type="transmembrane region" description="Helical" evidence="2">
    <location>
        <begin position="102"/>
        <end position="121"/>
    </location>
</feature>
<evidence type="ECO:0000256" key="1">
    <source>
        <dbReference type="SAM" id="MobiDB-lite"/>
    </source>
</evidence>
<dbReference type="EMBL" id="JAVLET010000011">
    <property type="protein sequence ID" value="KAL0466837.1"/>
    <property type="molecule type" value="Genomic_DNA"/>
</dbReference>
<gene>
    <name evidence="3" type="ORF">QR685DRAFT_450262</name>
</gene>
<proteinExistence type="predicted"/>
<evidence type="ECO:0008006" key="5">
    <source>
        <dbReference type="Google" id="ProtNLM"/>
    </source>
</evidence>
<comment type="caution">
    <text evidence="3">The sequence shown here is derived from an EMBL/GenBank/DDBJ whole genome shotgun (WGS) entry which is preliminary data.</text>
</comment>
<evidence type="ECO:0000256" key="2">
    <source>
        <dbReference type="SAM" id="Phobius"/>
    </source>
</evidence>
<protein>
    <recommendedName>
        <fullName evidence="5">Ionotropic glutamate receptor C-terminal domain-containing protein</fullName>
    </recommendedName>
</protein>
<feature type="region of interest" description="Disordered" evidence="1">
    <location>
        <begin position="581"/>
        <end position="607"/>
    </location>
</feature>